<organism evidence="8 9">
    <name type="scientific">Irregularibacter muris</name>
    <dbReference type="NCBI Taxonomy" id="1796619"/>
    <lineage>
        <taxon>Bacteria</taxon>
        <taxon>Bacillati</taxon>
        <taxon>Bacillota</taxon>
        <taxon>Clostridia</taxon>
        <taxon>Eubacteriales</taxon>
        <taxon>Eubacteriaceae</taxon>
        <taxon>Irregularibacter</taxon>
    </lineage>
</organism>
<keyword evidence="1" id="KW-0808">Transferase</keyword>
<reference evidence="8" key="1">
    <citation type="submission" date="2022-07" db="EMBL/GenBank/DDBJ databases">
        <title>Enhanced cultured diversity of the mouse gut microbiota enables custom-made synthetic communities.</title>
        <authorList>
            <person name="Afrizal A."/>
        </authorList>
    </citation>
    <scope>NUCLEOTIDE SEQUENCE</scope>
    <source>
        <strain evidence="8">DSM 28593</strain>
    </source>
</reference>
<dbReference type="SUPFAM" id="SSF63520">
    <property type="entry name" value="PTS-regulatory domain, PRD"/>
    <property type="match status" value="2"/>
</dbReference>
<dbReference type="GO" id="GO:0009401">
    <property type="term" value="P:phosphoenolpyruvate-dependent sugar phosphotransferase system"/>
    <property type="evidence" value="ECO:0007669"/>
    <property type="project" value="InterPro"/>
</dbReference>
<dbReference type="PANTHER" id="PTHR30185:SF18">
    <property type="entry name" value="TRANSCRIPTIONAL REGULATOR MTLR"/>
    <property type="match status" value="1"/>
</dbReference>
<feature type="domain" description="PRD" evidence="7">
    <location>
        <begin position="208"/>
        <end position="313"/>
    </location>
</feature>
<proteinExistence type="predicted"/>
<dbReference type="InterPro" id="IPR013011">
    <property type="entry name" value="PTS_EIIB_2"/>
</dbReference>
<comment type="caution">
    <text evidence="8">The sequence shown here is derived from an EMBL/GenBank/DDBJ whole genome shotgun (WGS) entry which is preliminary data.</text>
</comment>
<dbReference type="InterPro" id="IPR011608">
    <property type="entry name" value="PRD"/>
</dbReference>
<dbReference type="RefSeq" id="WP_257529768.1">
    <property type="nucleotide sequence ID" value="NZ_JANKAS010000003.1"/>
</dbReference>
<dbReference type="Gene3D" id="1.10.1790.10">
    <property type="entry name" value="PRD domain"/>
    <property type="match status" value="2"/>
</dbReference>
<keyword evidence="4" id="KW-0804">Transcription</keyword>
<feature type="domain" description="PTS EIIB type-2" evidence="6">
    <location>
        <begin position="432"/>
        <end position="523"/>
    </location>
</feature>
<dbReference type="PROSITE" id="PS51372">
    <property type="entry name" value="PRD_2"/>
    <property type="match status" value="2"/>
</dbReference>
<keyword evidence="3" id="KW-0805">Transcription regulation</keyword>
<evidence type="ECO:0000256" key="3">
    <source>
        <dbReference type="ARBA" id="ARBA00023015"/>
    </source>
</evidence>
<dbReference type="InterPro" id="IPR016152">
    <property type="entry name" value="PTrfase/Anion_transptr"/>
</dbReference>
<dbReference type="CDD" id="cd05568">
    <property type="entry name" value="PTS_IIB_bgl_like"/>
    <property type="match status" value="1"/>
</dbReference>
<keyword evidence="9" id="KW-1185">Reference proteome</keyword>
<dbReference type="SUPFAM" id="SSF55804">
    <property type="entry name" value="Phoshotransferase/anion transport protein"/>
    <property type="match status" value="1"/>
</dbReference>
<evidence type="ECO:0000256" key="4">
    <source>
        <dbReference type="ARBA" id="ARBA00023163"/>
    </source>
</evidence>
<evidence type="ECO:0000259" key="6">
    <source>
        <dbReference type="PROSITE" id="PS51099"/>
    </source>
</evidence>
<gene>
    <name evidence="8" type="ORF">NSA47_04740</name>
</gene>
<evidence type="ECO:0000259" key="7">
    <source>
        <dbReference type="PROSITE" id="PS51372"/>
    </source>
</evidence>
<dbReference type="PROSITE" id="PS51094">
    <property type="entry name" value="PTS_EIIA_TYPE_2"/>
    <property type="match status" value="1"/>
</dbReference>
<evidence type="ECO:0000256" key="1">
    <source>
        <dbReference type="ARBA" id="ARBA00022679"/>
    </source>
</evidence>
<accession>A0AAE3HF04</accession>
<evidence type="ECO:0000313" key="8">
    <source>
        <dbReference type="EMBL" id="MCR1898295.1"/>
    </source>
</evidence>
<feature type="domain" description="PRD" evidence="7">
    <location>
        <begin position="320"/>
        <end position="427"/>
    </location>
</feature>
<dbReference type="InterPro" id="IPR036095">
    <property type="entry name" value="PTS_EIIB-like_sf"/>
</dbReference>
<dbReference type="Pfam" id="PF00359">
    <property type="entry name" value="PTS_EIIA_2"/>
    <property type="match status" value="1"/>
</dbReference>
<dbReference type="GO" id="GO:0006355">
    <property type="term" value="P:regulation of DNA-templated transcription"/>
    <property type="evidence" value="ECO:0007669"/>
    <property type="project" value="InterPro"/>
</dbReference>
<dbReference type="InterPro" id="IPR050661">
    <property type="entry name" value="BglG_antiterminators"/>
</dbReference>
<keyword evidence="2" id="KW-0677">Repeat</keyword>
<dbReference type="SUPFAM" id="SSF52794">
    <property type="entry name" value="PTS system IIB component-like"/>
    <property type="match status" value="1"/>
</dbReference>
<dbReference type="Pfam" id="PF00874">
    <property type="entry name" value="PRD"/>
    <property type="match status" value="2"/>
</dbReference>
<dbReference type="InterPro" id="IPR036634">
    <property type="entry name" value="PRD_sf"/>
</dbReference>
<evidence type="ECO:0000256" key="2">
    <source>
        <dbReference type="ARBA" id="ARBA00022737"/>
    </source>
</evidence>
<dbReference type="Gene3D" id="1.10.10.10">
    <property type="entry name" value="Winged helix-like DNA-binding domain superfamily/Winged helix DNA-binding domain"/>
    <property type="match status" value="2"/>
</dbReference>
<dbReference type="InterPro" id="IPR013196">
    <property type="entry name" value="HTH_11"/>
</dbReference>
<protein>
    <submittedName>
        <fullName evidence="8">BglG family transcription antiterminator</fullName>
    </submittedName>
</protein>
<dbReference type="EMBL" id="JANKAS010000003">
    <property type="protein sequence ID" value="MCR1898295.1"/>
    <property type="molecule type" value="Genomic_DNA"/>
</dbReference>
<evidence type="ECO:0000313" key="9">
    <source>
        <dbReference type="Proteomes" id="UP001205748"/>
    </source>
</evidence>
<dbReference type="InterPro" id="IPR002178">
    <property type="entry name" value="PTS_EIIA_type-2_dom"/>
</dbReference>
<evidence type="ECO:0000259" key="5">
    <source>
        <dbReference type="PROSITE" id="PS51094"/>
    </source>
</evidence>
<sequence>MKREKISIRKKDILAKLCNAHDYITIADIAQDIGVSSRTILRELKEIEDWLVKRGIRLIKKTGVGISLHCAKEKKEQLLEWINNTSAVKIFTPSERQTIITSELLQKNEPIKLYYLSLILDVTEGTISKDLNKVEEWLERYHLKLVRKPGLGVFIQGEERNKRRAIVNLIYKNVEEKQLLDFVRKNITNPSEGSKNIEIRTRNRLLNLIDKDIIIKLEELIYQAEEDMGYQLAESAYAGLIVHLALAIKRIENGEKIVMDQNFLQELRKNPEFLIAKKISNNISHLFHIKIHDDEVGYITMHLMGSKNKNIVYNNADKNIANYELVKLAREMIKVAESETGYFLRNNEKLLMGLVNHLGPTLKRLKMKMDIRNPLLEEIKTRYPHLISISQKAAKTLEDYLGETLPQSEIGYLAMHLGAAIENREVFPQSLFRVAVACPSGIGTSRLLAARIEKEYKMIEVVDVISTFHIEEKWLEKEEIDFIISTISIEKNDIPVIIVNPFLLKEDKEKIDQFISNFSEKIMASKEKRKTKEISFRDQLLQMQSYNQGIIQILDNFFLKTLNAYGMEDLIGIISREILEEKSAQEQLRQDLCNREEKGGTFISDKNFHLLHCRSASIEELYFGAIHLTHHNEEKTGMHLVILMLAPKDSTPIQLEVMGEVSKLIINRPHFLSLLKNGLREEAYVEISNGLKAFYQERINKR</sequence>
<name>A0AAE3HF04_9FIRM</name>
<dbReference type="Gene3D" id="3.40.50.2300">
    <property type="match status" value="1"/>
</dbReference>
<dbReference type="PROSITE" id="PS51099">
    <property type="entry name" value="PTS_EIIB_TYPE_2"/>
    <property type="match status" value="1"/>
</dbReference>
<dbReference type="Pfam" id="PF02302">
    <property type="entry name" value="PTS_IIB"/>
    <property type="match status" value="1"/>
</dbReference>
<dbReference type="Pfam" id="PF08279">
    <property type="entry name" value="HTH_11"/>
    <property type="match status" value="1"/>
</dbReference>
<dbReference type="GO" id="GO:0008982">
    <property type="term" value="F:protein-N(PI)-phosphohistidine-sugar phosphotransferase activity"/>
    <property type="evidence" value="ECO:0007669"/>
    <property type="project" value="InterPro"/>
</dbReference>
<dbReference type="InterPro" id="IPR003501">
    <property type="entry name" value="PTS_EIIB_2/3"/>
</dbReference>
<dbReference type="InterPro" id="IPR036388">
    <property type="entry name" value="WH-like_DNA-bd_sf"/>
</dbReference>
<dbReference type="PANTHER" id="PTHR30185">
    <property type="entry name" value="CRYPTIC BETA-GLUCOSIDE BGL OPERON ANTITERMINATOR"/>
    <property type="match status" value="1"/>
</dbReference>
<dbReference type="Proteomes" id="UP001205748">
    <property type="component" value="Unassembled WGS sequence"/>
</dbReference>
<dbReference type="AlphaFoldDB" id="A0AAE3HF04"/>
<feature type="domain" description="PTS EIIA type-2" evidence="5">
    <location>
        <begin position="551"/>
        <end position="691"/>
    </location>
</feature>
<dbReference type="Gene3D" id="3.40.930.10">
    <property type="entry name" value="Mannitol-specific EII, Chain A"/>
    <property type="match status" value="1"/>
</dbReference>